<dbReference type="InterPro" id="IPR002477">
    <property type="entry name" value="Peptidoglycan-bd-like"/>
</dbReference>
<sequence>MGNQGAAVKEAQWLVDEVWSYPGSLAKDGIYGPDTRKAIVWFQKKKGLAADGIVGPKTWHALRTGVV</sequence>
<feature type="domain" description="Peptidoglycan binding-like" evidence="1">
    <location>
        <begin position="5"/>
        <end position="62"/>
    </location>
</feature>
<dbReference type="Gene3D" id="1.10.101.10">
    <property type="entry name" value="PGBD-like superfamily/PGBD"/>
    <property type="match status" value="1"/>
</dbReference>
<dbReference type="Pfam" id="PF01471">
    <property type="entry name" value="PG_binding_1"/>
    <property type="match status" value="1"/>
</dbReference>
<dbReference type="RefSeq" id="WP_242756537.1">
    <property type="nucleotide sequence ID" value="NZ_CP093846.1"/>
</dbReference>
<accession>A0ABY3Y1J3</accession>
<dbReference type="Proteomes" id="UP001202244">
    <property type="component" value="Chromosome"/>
</dbReference>
<dbReference type="EMBL" id="CP093846">
    <property type="protein sequence ID" value="UNT00465.1"/>
    <property type="molecule type" value="Genomic_DNA"/>
</dbReference>
<evidence type="ECO:0000259" key="1">
    <source>
        <dbReference type="Pfam" id="PF01471"/>
    </source>
</evidence>
<proteinExistence type="predicted"/>
<evidence type="ECO:0000313" key="2">
    <source>
        <dbReference type="EMBL" id="UNT00465.1"/>
    </source>
</evidence>
<gene>
    <name evidence="2" type="ORF">MMF93_31345</name>
</gene>
<dbReference type="InterPro" id="IPR036365">
    <property type="entry name" value="PGBD-like_sf"/>
</dbReference>
<protein>
    <submittedName>
        <fullName evidence="2">Peptidoglycan-binding protein</fullName>
    </submittedName>
</protein>
<dbReference type="SUPFAM" id="SSF47090">
    <property type="entry name" value="PGBD-like"/>
    <property type="match status" value="1"/>
</dbReference>
<organism evidence="2 3">
    <name type="scientific">Streptomyces tubbatahanensis</name>
    <dbReference type="NCBI Taxonomy" id="2923272"/>
    <lineage>
        <taxon>Bacteria</taxon>
        <taxon>Bacillati</taxon>
        <taxon>Actinomycetota</taxon>
        <taxon>Actinomycetes</taxon>
        <taxon>Kitasatosporales</taxon>
        <taxon>Streptomycetaceae</taxon>
        <taxon>Streptomyces</taxon>
    </lineage>
</organism>
<reference evidence="2 3" key="1">
    <citation type="journal article" date="2023" name="Microbiol. Spectr.">
        <title>Synergy between Genome Mining, Metabolomics, and Bioinformatics Uncovers Antibacterial Chlorinated Carbazole Alkaloids and Their Biosynthetic Gene Cluster from Streptomyces tubbatahanensis sp. nov., a Novel Actinomycete Isolated from Sulu Sea, Philippines.</title>
        <authorList>
            <person name="Tenebro C.P."/>
            <person name="Trono D.J.V.L."/>
            <person name="Balida L.A.P."/>
            <person name="Bayog L.K.A."/>
            <person name="Bruna J.R."/>
            <person name="Sabido E.M."/>
            <person name="Caspe D.P.C."/>
            <person name="de Los Santos E.L.C."/>
            <person name="Saludes J.P."/>
            <person name="Dalisay D.S."/>
        </authorList>
    </citation>
    <scope>NUCLEOTIDE SEQUENCE [LARGE SCALE GENOMIC DNA]</scope>
    <source>
        <strain evidence="2 3">DSD3025</strain>
    </source>
</reference>
<dbReference type="InterPro" id="IPR036366">
    <property type="entry name" value="PGBDSf"/>
</dbReference>
<name>A0ABY3Y1J3_9ACTN</name>
<keyword evidence="3" id="KW-1185">Reference proteome</keyword>
<evidence type="ECO:0000313" key="3">
    <source>
        <dbReference type="Proteomes" id="UP001202244"/>
    </source>
</evidence>